<accession>A0A7L7KUX9</accession>
<feature type="transmembrane region" description="Helical" evidence="5">
    <location>
        <begin position="378"/>
        <end position="398"/>
    </location>
</feature>
<dbReference type="InterPro" id="IPR038770">
    <property type="entry name" value="Na+/solute_symporter_sf"/>
</dbReference>
<feature type="transmembrane region" description="Helical" evidence="5">
    <location>
        <begin position="156"/>
        <end position="183"/>
    </location>
</feature>
<feature type="transmembrane region" description="Helical" evidence="5">
    <location>
        <begin position="306"/>
        <end position="324"/>
    </location>
</feature>
<dbReference type="GO" id="GO:1902600">
    <property type="term" value="P:proton transmembrane transport"/>
    <property type="evidence" value="ECO:0007669"/>
    <property type="project" value="InterPro"/>
</dbReference>
<dbReference type="EMBL" id="CP048914">
    <property type="protein sequence ID" value="QMS85578.1"/>
    <property type="molecule type" value="Genomic_DNA"/>
</dbReference>
<feature type="transmembrane region" description="Helical" evidence="5">
    <location>
        <begin position="66"/>
        <end position="86"/>
    </location>
</feature>
<feature type="transmembrane region" description="Helical" evidence="5">
    <location>
        <begin position="203"/>
        <end position="222"/>
    </location>
</feature>
<dbReference type="PANTHER" id="PTHR43021">
    <property type="entry name" value="NA(+)/H(+) ANTIPORTER-RELATED"/>
    <property type="match status" value="1"/>
</dbReference>
<dbReference type="GO" id="GO:0016020">
    <property type="term" value="C:membrane"/>
    <property type="evidence" value="ECO:0007669"/>
    <property type="project" value="UniProtKB-SubCell"/>
</dbReference>
<sequence length="429" mass="45280">MMLLNAAVSGDLANAIVNLGIIIFAGLFMGRLFEMMKIPAITGYLVAGLFLGPITGIISLDDVHQVSIITDVALGFIAFQVGNELWFGKLRKSGTKIVIITIVQAVATTGLVIFALQFFVDLPIALILGAIAAATSPAEIMMLNKKYRTKGELTDTILPVVGLDDAVGVILFGLLLSISMSLLGTDTSEVNILHLLREPLIEIGISAVLGIAIGLISGFAVRNISSGSDRKEKSLNVVVITVFLTTGAALLFGASPILTPMLAGTVVTNLINKECYILEEETIRFFVPPIMITFFTLAGAQLQFDVVFAAGLVGIVYILGRVVGKFAGAFLGATMVKSGSVVKKYLGIGLLPQSGVAIGLSIATYNTVSAVNIEAASIIQNVVLAAVLVFALTGPVLVKLAYFKAGEAQEIESKVEKVKSWKNTAVYQK</sequence>
<dbReference type="Proteomes" id="UP000514720">
    <property type="component" value="Chromosome"/>
</dbReference>
<feature type="transmembrane region" description="Helical" evidence="5">
    <location>
        <begin position="12"/>
        <end position="29"/>
    </location>
</feature>
<name>A0A7L7KUX9_9MOLU</name>
<feature type="transmembrane region" description="Helical" evidence="5">
    <location>
        <begin position="234"/>
        <end position="254"/>
    </location>
</feature>
<evidence type="ECO:0000313" key="7">
    <source>
        <dbReference type="EMBL" id="QMS85578.1"/>
    </source>
</evidence>
<evidence type="ECO:0000256" key="5">
    <source>
        <dbReference type="SAM" id="Phobius"/>
    </source>
</evidence>
<evidence type="ECO:0000256" key="3">
    <source>
        <dbReference type="ARBA" id="ARBA00022989"/>
    </source>
</evidence>
<protein>
    <submittedName>
        <fullName evidence="7">Cation:proton antiporter</fullName>
    </submittedName>
</protein>
<dbReference type="PANTHER" id="PTHR43021:SF2">
    <property type="entry name" value="CATION_H+ EXCHANGER DOMAIN-CONTAINING PROTEIN"/>
    <property type="match status" value="1"/>
</dbReference>
<dbReference type="Gene3D" id="1.20.1530.20">
    <property type="match status" value="1"/>
</dbReference>
<keyword evidence="8" id="KW-1185">Reference proteome</keyword>
<gene>
    <name evidence="7" type="ORF">G4Z02_07430</name>
</gene>
<proteinExistence type="predicted"/>
<dbReference type="Pfam" id="PF00999">
    <property type="entry name" value="Na_H_Exchanger"/>
    <property type="match status" value="1"/>
</dbReference>
<feature type="transmembrane region" description="Helical" evidence="5">
    <location>
        <begin position="41"/>
        <end position="60"/>
    </location>
</feature>
<evidence type="ECO:0000313" key="8">
    <source>
        <dbReference type="Proteomes" id="UP000514720"/>
    </source>
</evidence>
<dbReference type="GO" id="GO:0015297">
    <property type="term" value="F:antiporter activity"/>
    <property type="evidence" value="ECO:0007669"/>
    <property type="project" value="InterPro"/>
</dbReference>
<comment type="subcellular location">
    <subcellularLocation>
        <location evidence="1">Membrane</location>
        <topology evidence="1">Multi-pass membrane protein</topology>
    </subcellularLocation>
</comment>
<feature type="domain" description="Cation/H+ exchanger transmembrane" evidence="6">
    <location>
        <begin position="27"/>
        <end position="397"/>
    </location>
</feature>
<dbReference type="AlphaFoldDB" id="A0A7L7KUX9"/>
<evidence type="ECO:0000256" key="2">
    <source>
        <dbReference type="ARBA" id="ARBA00022692"/>
    </source>
</evidence>
<dbReference type="KEGG" id="xcl:G4Z02_07430"/>
<keyword evidence="4 5" id="KW-0472">Membrane</keyword>
<feature type="transmembrane region" description="Helical" evidence="5">
    <location>
        <begin position="345"/>
        <end position="366"/>
    </location>
</feature>
<evidence type="ECO:0000259" key="6">
    <source>
        <dbReference type="Pfam" id="PF00999"/>
    </source>
</evidence>
<feature type="transmembrane region" description="Helical" evidence="5">
    <location>
        <begin position="98"/>
        <end position="118"/>
    </location>
</feature>
<keyword evidence="3 5" id="KW-1133">Transmembrane helix</keyword>
<evidence type="ECO:0000256" key="4">
    <source>
        <dbReference type="ARBA" id="ARBA00023136"/>
    </source>
</evidence>
<feature type="transmembrane region" description="Helical" evidence="5">
    <location>
        <begin position="124"/>
        <end position="144"/>
    </location>
</feature>
<dbReference type="InterPro" id="IPR006153">
    <property type="entry name" value="Cation/H_exchanger_TM"/>
</dbReference>
<evidence type="ECO:0000256" key="1">
    <source>
        <dbReference type="ARBA" id="ARBA00004141"/>
    </source>
</evidence>
<dbReference type="RefSeq" id="WP_258877379.1">
    <property type="nucleotide sequence ID" value="NZ_CP048914.1"/>
</dbReference>
<reference evidence="7 8" key="1">
    <citation type="submission" date="2020-02" db="EMBL/GenBank/DDBJ databases">
        <authorList>
            <person name="Zheng R.K."/>
            <person name="Sun C.M."/>
        </authorList>
    </citation>
    <scope>NUCLEOTIDE SEQUENCE [LARGE SCALE GENOMIC DNA]</scope>
    <source>
        <strain evidence="8">zrk13</strain>
    </source>
</reference>
<keyword evidence="2 5" id="KW-0812">Transmembrane</keyword>
<organism evidence="7 8">
    <name type="scientific">Candidatus Xianfuyuplasma coldseepsis</name>
    <dbReference type="NCBI Taxonomy" id="2782163"/>
    <lineage>
        <taxon>Bacteria</taxon>
        <taxon>Bacillati</taxon>
        <taxon>Mycoplasmatota</taxon>
        <taxon>Mollicutes</taxon>
        <taxon>Candidatus Izemoplasmatales</taxon>
        <taxon>Candidatus Izemoplasmataceae</taxon>
        <taxon>Candidatus Xianfuyuplasma</taxon>
    </lineage>
</organism>